<gene>
    <name evidence="2" type="ORF">SNE40_003458</name>
</gene>
<evidence type="ECO:0000313" key="3">
    <source>
        <dbReference type="Proteomes" id="UP001347796"/>
    </source>
</evidence>
<feature type="signal peptide" evidence="1">
    <location>
        <begin position="1"/>
        <end position="20"/>
    </location>
</feature>
<dbReference type="AlphaFoldDB" id="A0AAN8KBA1"/>
<protein>
    <submittedName>
        <fullName evidence="2">Uncharacterized protein</fullName>
    </submittedName>
</protein>
<evidence type="ECO:0000313" key="2">
    <source>
        <dbReference type="EMBL" id="KAK6191878.1"/>
    </source>
</evidence>
<comment type="caution">
    <text evidence="2">The sequence shown here is derived from an EMBL/GenBank/DDBJ whole genome shotgun (WGS) entry which is preliminary data.</text>
</comment>
<feature type="chain" id="PRO_5042867353" evidence="1">
    <location>
        <begin position="21"/>
        <end position="328"/>
    </location>
</feature>
<proteinExistence type="predicted"/>
<keyword evidence="1" id="KW-0732">Signal</keyword>
<dbReference type="Proteomes" id="UP001347796">
    <property type="component" value="Unassembled WGS sequence"/>
</dbReference>
<keyword evidence="3" id="KW-1185">Reference proteome</keyword>
<name>A0AAN8KBA1_PATCE</name>
<organism evidence="2 3">
    <name type="scientific">Patella caerulea</name>
    <name type="common">Rayed Mediterranean limpet</name>
    <dbReference type="NCBI Taxonomy" id="87958"/>
    <lineage>
        <taxon>Eukaryota</taxon>
        <taxon>Metazoa</taxon>
        <taxon>Spiralia</taxon>
        <taxon>Lophotrochozoa</taxon>
        <taxon>Mollusca</taxon>
        <taxon>Gastropoda</taxon>
        <taxon>Patellogastropoda</taxon>
        <taxon>Patelloidea</taxon>
        <taxon>Patellidae</taxon>
        <taxon>Patella</taxon>
    </lineage>
</organism>
<evidence type="ECO:0000256" key="1">
    <source>
        <dbReference type="SAM" id="SignalP"/>
    </source>
</evidence>
<reference evidence="2 3" key="1">
    <citation type="submission" date="2024-01" db="EMBL/GenBank/DDBJ databases">
        <title>The genome of the rayed Mediterranean limpet Patella caerulea (Linnaeus, 1758).</title>
        <authorList>
            <person name="Anh-Thu Weber A."/>
            <person name="Halstead-Nussloch G."/>
        </authorList>
    </citation>
    <scope>NUCLEOTIDE SEQUENCE [LARGE SCALE GENOMIC DNA]</scope>
    <source>
        <strain evidence="2">AATW-2023a</strain>
        <tissue evidence="2">Whole specimen</tissue>
    </source>
</reference>
<accession>A0AAN8KBA1</accession>
<sequence length="328" mass="35658">MKIIICTGLLAVLGIVTVYSSTCTDDAMVCQAAWNKTLPLIATNKTAKCDALVLEYECLRLTEKACIATDAANIQYILNNEVIPIMIIDCPEQLCKAEILGCVNQWKSNATAAGDNLPAKCRDAAAYEACLNGIQDSCTDQQRAQILATLNILRPQINKACKNEDCSVQINTCDTAWKAALAYTQKDLSRTCIANEGLEVCLERIEVECSPAEKVQLQQLLDDTIPTINSKCQGQGCAPKLFQCTDNWNMTIMGATDITQKCSADNKYETCLKAAQGLCNAEEKAAMDKALSEVGPYVTQHCGGGMDVKPWTITVLVMAGALLMKRYL</sequence>
<dbReference type="EMBL" id="JAZGQO010000002">
    <property type="protein sequence ID" value="KAK6191878.1"/>
    <property type="molecule type" value="Genomic_DNA"/>
</dbReference>